<proteinExistence type="predicted"/>
<dbReference type="Proteomes" id="UP001153292">
    <property type="component" value="Chromosome 19"/>
</dbReference>
<protein>
    <submittedName>
        <fullName evidence="1">Uncharacterized protein</fullName>
    </submittedName>
</protein>
<gene>
    <name evidence="1" type="ORF">CHILSU_LOCUS4423</name>
</gene>
<keyword evidence="2" id="KW-1185">Reference proteome</keyword>
<evidence type="ECO:0000313" key="2">
    <source>
        <dbReference type="Proteomes" id="UP001153292"/>
    </source>
</evidence>
<evidence type="ECO:0000313" key="1">
    <source>
        <dbReference type="EMBL" id="CAH0401205.1"/>
    </source>
</evidence>
<reference evidence="1" key="1">
    <citation type="submission" date="2021-12" db="EMBL/GenBank/DDBJ databases">
        <authorList>
            <person name="King R."/>
        </authorList>
    </citation>
    <scope>NUCLEOTIDE SEQUENCE</scope>
</reference>
<name>A0ABN8AXZ6_CHISP</name>
<accession>A0ABN8AXZ6</accession>
<sequence length="83" mass="9917">MSDIRVLVLNVLKQYVVYSSLRLDHSNWTAIQVRCDMILKDIIQLYKVYITIYKQNATVSHKRYLQLILIVRCLSILHFYVTK</sequence>
<organism evidence="1 2">
    <name type="scientific">Chilo suppressalis</name>
    <name type="common">Asiatic rice borer moth</name>
    <dbReference type="NCBI Taxonomy" id="168631"/>
    <lineage>
        <taxon>Eukaryota</taxon>
        <taxon>Metazoa</taxon>
        <taxon>Ecdysozoa</taxon>
        <taxon>Arthropoda</taxon>
        <taxon>Hexapoda</taxon>
        <taxon>Insecta</taxon>
        <taxon>Pterygota</taxon>
        <taxon>Neoptera</taxon>
        <taxon>Endopterygota</taxon>
        <taxon>Lepidoptera</taxon>
        <taxon>Glossata</taxon>
        <taxon>Ditrysia</taxon>
        <taxon>Pyraloidea</taxon>
        <taxon>Crambidae</taxon>
        <taxon>Crambinae</taxon>
        <taxon>Chilo</taxon>
    </lineage>
</organism>
<dbReference type="EMBL" id="OU963912">
    <property type="protein sequence ID" value="CAH0401205.1"/>
    <property type="molecule type" value="Genomic_DNA"/>
</dbReference>